<dbReference type="InterPro" id="IPR036398">
    <property type="entry name" value="CA_dom_sf"/>
</dbReference>
<dbReference type="GO" id="GO:0005576">
    <property type="term" value="C:extracellular region"/>
    <property type="evidence" value="ECO:0007669"/>
    <property type="project" value="UniProtKB-SubCell"/>
</dbReference>
<evidence type="ECO:0000256" key="5">
    <source>
        <dbReference type="ARBA" id="ARBA00022723"/>
    </source>
</evidence>
<evidence type="ECO:0000256" key="6">
    <source>
        <dbReference type="ARBA" id="ARBA00022833"/>
    </source>
</evidence>
<comment type="similarity">
    <text evidence="2">Belongs to the alpha-carbonic anhydrase family.</text>
</comment>
<keyword evidence="7 10" id="KW-0456">Lyase</keyword>
<dbReference type="EC" id="4.2.1.1" evidence="3"/>
<evidence type="ECO:0000256" key="2">
    <source>
        <dbReference type="ARBA" id="ARBA00010718"/>
    </source>
</evidence>
<dbReference type="OrthoDB" id="429145at2759"/>
<dbReference type="SMART" id="SM01057">
    <property type="entry name" value="Carb_anhydrase"/>
    <property type="match status" value="1"/>
</dbReference>
<dbReference type="EMBL" id="CACVKT020005535">
    <property type="protein sequence ID" value="CAC5395514.1"/>
    <property type="molecule type" value="Genomic_DNA"/>
</dbReference>
<dbReference type="GO" id="GO:0008270">
    <property type="term" value="F:zinc ion binding"/>
    <property type="evidence" value="ECO:0007669"/>
    <property type="project" value="InterPro"/>
</dbReference>
<reference evidence="10 11" key="1">
    <citation type="submission" date="2020-06" db="EMBL/GenBank/DDBJ databases">
        <authorList>
            <person name="Li R."/>
            <person name="Bekaert M."/>
        </authorList>
    </citation>
    <scope>NUCLEOTIDE SEQUENCE [LARGE SCALE GENOMIC DNA]</scope>
    <source>
        <strain evidence="11">wild</strain>
    </source>
</reference>
<proteinExistence type="inferred from homology"/>
<dbReference type="PANTHER" id="PTHR18952:SF265">
    <property type="entry name" value="CARBONIC ANHYDRASE"/>
    <property type="match status" value="1"/>
</dbReference>
<evidence type="ECO:0000313" key="10">
    <source>
        <dbReference type="EMBL" id="CAC5395514.1"/>
    </source>
</evidence>
<comment type="subcellular location">
    <subcellularLocation>
        <location evidence="1">Secreted</location>
    </subcellularLocation>
</comment>
<keyword evidence="4" id="KW-0964">Secreted</keyword>
<gene>
    <name evidence="10" type="ORF">MCOR_30180</name>
</gene>
<dbReference type="Pfam" id="PF00194">
    <property type="entry name" value="Carb_anhydrase"/>
    <property type="match status" value="2"/>
</dbReference>
<sequence>MCIGLRQSPVNIKTNDVIKNNRIVPFDFSDLENTDGVEMEIRNNGHAVIIDFPDHQPLIKGGGLQETLQLREFHFHWGSNSQWGSEHTINGHRYAMEAGKHNPNYDKIVSMLPYIRSPGSKIVLNKFPVLDLFPETTTCWYRYCGSFTTPPCTEDIIWTVFKQSISMSEYQINAFRALMGAPGMFEYNIVDTFRPVQPLWQRKVTLSCPRKKKYGNYRRFESGDGCINHGYRKGEIQKTYSQSTSISDNSVCLVG</sequence>
<keyword evidence="6" id="KW-0862">Zinc</keyword>
<dbReference type="Gene3D" id="3.10.200.10">
    <property type="entry name" value="Alpha carbonic anhydrase"/>
    <property type="match status" value="2"/>
</dbReference>
<dbReference type="GO" id="GO:0004089">
    <property type="term" value="F:carbonate dehydratase activity"/>
    <property type="evidence" value="ECO:0007669"/>
    <property type="project" value="UniProtKB-EC"/>
</dbReference>
<dbReference type="PROSITE" id="PS51144">
    <property type="entry name" value="ALPHA_CA_2"/>
    <property type="match status" value="1"/>
</dbReference>
<accession>A0A6J8CKD2</accession>
<dbReference type="GO" id="GO:0005886">
    <property type="term" value="C:plasma membrane"/>
    <property type="evidence" value="ECO:0007669"/>
    <property type="project" value="TreeGrafter"/>
</dbReference>
<evidence type="ECO:0000313" key="11">
    <source>
        <dbReference type="Proteomes" id="UP000507470"/>
    </source>
</evidence>
<dbReference type="CDD" id="cd00326">
    <property type="entry name" value="alpha_CA"/>
    <property type="match status" value="1"/>
</dbReference>
<evidence type="ECO:0000256" key="3">
    <source>
        <dbReference type="ARBA" id="ARBA00012925"/>
    </source>
</evidence>
<evidence type="ECO:0000256" key="8">
    <source>
        <dbReference type="ARBA" id="ARBA00048348"/>
    </source>
</evidence>
<dbReference type="InterPro" id="IPR001148">
    <property type="entry name" value="CA_dom"/>
</dbReference>
<dbReference type="InterPro" id="IPR023561">
    <property type="entry name" value="Carbonic_anhydrase_a-class"/>
</dbReference>
<name>A0A6J8CKD2_MYTCO</name>
<evidence type="ECO:0000256" key="4">
    <source>
        <dbReference type="ARBA" id="ARBA00022525"/>
    </source>
</evidence>
<dbReference type="Proteomes" id="UP000507470">
    <property type="component" value="Unassembled WGS sequence"/>
</dbReference>
<dbReference type="PANTHER" id="PTHR18952">
    <property type="entry name" value="CARBONIC ANHYDRASE"/>
    <property type="match status" value="1"/>
</dbReference>
<dbReference type="SUPFAM" id="SSF51069">
    <property type="entry name" value="Carbonic anhydrase"/>
    <property type="match status" value="1"/>
</dbReference>
<dbReference type="AlphaFoldDB" id="A0A6J8CKD2"/>
<evidence type="ECO:0000256" key="7">
    <source>
        <dbReference type="ARBA" id="ARBA00023239"/>
    </source>
</evidence>
<evidence type="ECO:0000259" key="9">
    <source>
        <dbReference type="PROSITE" id="PS51144"/>
    </source>
</evidence>
<feature type="domain" description="Alpha-carbonic anhydrase" evidence="9">
    <location>
        <begin position="1"/>
        <end position="208"/>
    </location>
</feature>
<organism evidence="10 11">
    <name type="scientific">Mytilus coruscus</name>
    <name type="common">Sea mussel</name>
    <dbReference type="NCBI Taxonomy" id="42192"/>
    <lineage>
        <taxon>Eukaryota</taxon>
        <taxon>Metazoa</taxon>
        <taxon>Spiralia</taxon>
        <taxon>Lophotrochozoa</taxon>
        <taxon>Mollusca</taxon>
        <taxon>Bivalvia</taxon>
        <taxon>Autobranchia</taxon>
        <taxon>Pteriomorphia</taxon>
        <taxon>Mytilida</taxon>
        <taxon>Mytiloidea</taxon>
        <taxon>Mytilidae</taxon>
        <taxon>Mytilinae</taxon>
        <taxon>Mytilus</taxon>
    </lineage>
</organism>
<comment type="catalytic activity">
    <reaction evidence="8">
        <text>hydrogencarbonate + H(+) = CO2 + H2O</text>
        <dbReference type="Rhea" id="RHEA:10748"/>
        <dbReference type="ChEBI" id="CHEBI:15377"/>
        <dbReference type="ChEBI" id="CHEBI:15378"/>
        <dbReference type="ChEBI" id="CHEBI:16526"/>
        <dbReference type="ChEBI" id="CHEBI:17544"/>
        <dbReference type="EC" id="4.2.1.1"/>
    </reaction>
</comment>
<protein>
    <recommendedName>
        <fullName evidence="3">carbonic anhydrase</fullName>
        <ecNumber evidence="3">4.2.1.1</ecNumber>
    </recommendedName>
</protein>
<keyword evidence="11" id="KW-1185">Reference proteome</keyword>
<evidence type="ECO:0000256" key="1">
    <source>
        <dbReference type="ARBA" id="ARBA00004613"/>
    </source>
</evidence>
<keyword evidence="5" id="KW-0479">Metal-binding</keyword>